<gene>
    <name evidence="1" type="ORF">LEMA_P038320.1</name>
</gene>
<dbReference type="EMBL" id="FP929105">
    <property type="protein sequence ID" value="CBX92931.1"/>
    <property type="molecule type" value="Genomic_DNA"/>
</dbReference>
<sequence>MQADMHIGSCLLRPHLYTASWVRECKFFDALRTLPLFAKIDALNLISGQQVLIQNFVVATWKIMQISHERSPPNTLAHPAFRISRQYANAAMGPGGHEAMDSVIYALCTSIA</sequence>
<dbReference type="VEuPathDB" id="FungiDB:LEMA_P038320.1"/>
<accession>E4ZN72</accession>
<keyword evidence="2" id="KW-1185">Reference proteome</keyword>
<protein>
    <submittedName>
        <fullName evidence="1">Predicted protein</fullName>
    </submittedName>
</protein>
<name>E4ZN72_LEPMJ</name>
<dbReference type="InParanoid" id="E4ZN72"/>
<evidence type="ECO:0000313" key="1">
    <source>
        <dbReference type="EMBL" id="CBX92931.1"/>
    </source>
</evidence>
<proteinExistence type="predicted"/>
<organism evidence="2">
    <name type="scientific">Leptosphaeria maculans (strain JN3 / isolate v23.1.3 / race Av1-4-5-6-7-8)</name>
    <name type="common">Blackleg fungus</name>
    <name type="synonym">Phoma lingam</name>
    <dbReference type="NCBI Taxonomy" id="985895"/>
    <lineage>
        <taxon>Eukaryota</taxon>
        <taxon>Fungi</taxon>
        <taxon>Dikarya</taxon>
        <taxon>Ascomycota</taxon>
        <taxon>Pezizomycotina</taxon>
        <taxon>Dothideomycetes</taxon>
        <taxon>Pleosporomycetidae</taxon>
        <taxon>Pleosporales</taxon>
        <taxon>Pleosporineae</taxon>
        <taxon>Leptosphaeriaceae</taxon>
        <taxon>Plenodomus</taxon>
        <taxon>Plenodomus lingam/Leptosphaeria maculans species complex</taxon>
    </lineage>
</organism>
<dbReference type="Proteomes" id="UP000002668">
    <property type="component" value="Genome"/>
</dbReference>
<reference evidence="2" key="1">
    <citation type="journal article" date="2011" name="Nat. Commun.">
        <title>Effector diversification within compartments of the Leptosphaeria maculans genome affected by Repeat-Induced Point mutations.</title>
        <authorList>
            <person name="Rouxel T."/>
            <person name="Grandaubert J."/>
            <person name="Hane J.K."/>
            <person name="Hoede C."/>
            <person name="van de Wouw A.P."/>
            <person name="Couloux A."/>
            <person name="Dominguez V."/>
            <person name="Anthouard V."/>
            <person name="Bally P."/>
            <person name="Bourras S."/>
            <person name="Cozijnsen A.J."/>
            <person name="Ciuffetti L.M."/>
            <person name="Degrave A."/>
            <person name="Dilmaghani A."/>
            <person name="Duret L."/>
            <person name="Fudal I."/>
            <person name="Goodwin S.B."/>
            <person name="Gout L."/>
            <person name="Glaser N."/>
            <person name="Linglin J."/>
            <person name="Kema G.H.J."/>
            <person name="Lapalu N."/>
            <person name="Lawrence C.B."/>
            <person name="May K."/>
            <person name="Meyer M."/>
            <person name="Ollivier B."/>
            <person name="Poulain J."/>
            <person name="Schoch C.L."/>
            <person name="Simon A."/>
            <person name="Spatafora J.W."/>
            <person name="Stachowiak A."/>
            <person name="Turgeon B.G."/>
            <person name="Tyler B.M."/>
            <person name="Vincent D."/>
            <person name="Weissenbach J."/>
            <person name="Amselem J."/>
            <person name="Quesneville H."/>
            <person name="Oliver R.P."/>
            <person name="Wincker P."/>
            <person name="Balesdent M.-H."/>
            <person name="Howlett B.J."/>
        </authorList>
    </citation>
    <scope>NUCLEOTIDE SEQUENCE [LARGE SCALE GENOMIC DNA]</scope>
    <source>
        <strain evidence="2">JN3 / isolate v23.1.3 / race Av1-4-5-6-7-8</strain>
    </source>
</reference>
<dbReference type="HOGENOM" id="CLU_2146315_0_0_1"/>
<evidence type="ECO:0000313" key="2">
    <source>
        <dbReference type="Proteomes" id="UP000002668"/>
    </source>
</evidence>
<dbReference type="AlphaFoldDB" id="E4ZN72"/>